<dbReference type="InParanoid" id="A0A2R5GCG3"/>
<dbReference type="Proteomes" id="UP000241890">
    <property type="component" value="Unassembled WGS sequence"/>
</dbReference>
<organism evidence="1 2">
    <name type="scientific">Hondaea fermentalgiana</name>
    <dbReference type="NCBI Taxonomy" id="2315210"/>
    <lineage>
        <taxon>Eukaryota</taxon>
        <taxon>Sar</taxon>
        <taxon>Stramenopiles</taxon>
        <taxon>Bigyra</taxon>
        <taxon>Labyrinthulomycetes</taxon>
        <taxon>Thraustochytrida</taxon>
        <taxon>Thraustochytriidae</taxon>
        <taxon>Hondaea</taxon>
    </lineage>
</organism>
<accession>A0A2R5GCG3</accession>
<dbReference type="EMBL" id="BEYU01000040">
    <property type="protein sequence ID" value="GBG28245.1"/>
    <property type="molecule type" value="Genomic_DNA"/>
</dbReference>
<keyword evidence="2" id="KW-1185">Reference proteome</keyword>
<protein>
    <submittedName>
        <fullName evidence="1">Uncharacterized protein</fullName>
    </submittedName>
</protein>
<evidence type="ECO:0000313" key="2">
    <source>
        <dbReference type="Proteomes" id="UP000241890"/>
    </source>
</evidence>
<proteinExistence type="predicted"/>
<name>A0A2R5GCG3_9STRA</name>
<comment type="caution">
    <text evidence="1">The sequence shown here is derived from an EMBL/GenBank/DDBJ whole genome shotgun (WGS) entry which is preliminary data.</text>
</comment>
<sequence length="152" mass="17765">MDKRHTPLSVQRRNVFLLDGRPLDKVKDFRFRESKFKMKIFDPLEEVDRKYRFAPPDFKHWAKLRDQEALRLGLEREVSEARLHAGLDAYSRSCFDSIEDASTIEHCPPHLTPTARPNFAVPQRSERHIVHKNAVWYGLTKPVHSSFASLPS</sequence>
<reference evidence="1 2" key="1">
    <citation type="submission" date="2017-12" db="EMBL/GenBank/DDBJ databases">
        <title>Sequencing, de novo assembly and annotation of complete genome of a new Thraustochytrid species, strain FCC1311.</title>
        <authorList>
            <person name="Sedici K."/>
            <person name="Godart F."/>
            <person name="Aiese Cigliano R."/>
            <person name="Sanseverino W."/>
            <person name="Barakat M."/>
            <person name="Ortet P."/>
            <person name="Marechal E."/>
            <person name="Cagnac O."/>
            <person name="Amato A."/>
        </authorList>
    </citation>
    <scope>NUCLEOTIDE SEQUENCE [LARGE SCALE GENOMIC DNA]</scope>
</reference>
<evidence type="ECO:0000313" key="1">
    <source>
        <dbReference type="EMBL" id="GBG28245.1"/>
    </source>
</evidence>
<gene>
    <name evidence="1" type="ORF">FCC1311_044682</name>
</gene>
<dbReference type="AlphaFoldDB" id="A0A2R5GCG3"/>